<evidence type="ECO:0000313" key="5">
    <source>
        <dbReference type="Proteomes" id="UP000011715"/>
    </source>
</evidence>
<reference evidence="5" key="1">
    <citation type="submission" date="2010-05" db="EMBL/GenBank/DDBJ databases">
        <title>The genome sequence of Magnaporthe poae strain ATCC 64411.</title>
        <authorList>
            <person name="Ma L.-J."/>
            <person name="Dead R."/>
            <person name="Young S."/>
            <person name="Zeng Q."/>
            <person name="Koehrsen M."/>
            <person name="Alvarado L."/>
            <person name="Berlin A."/>
            <person name="Chapman S.B."/>
            <person name="Chen Z."/>
            <person name="Freedman E."/>
            <person name="Gellesch M."/>
            <person name="Goldberg J."/>
            <person name="Griggs A."/>
            <person name="Gujja S."/>
            <person name="Heilman E.R."/>
            <person name="Heiman D."/>
            <person name="Hepburn T."/>
            <person name="Howarth C."/>
            <person name="Jen D."/>
            <person name="Larson L."/>
            <person name="Mehta T."/>
            <person name="Neiman D."/>
            <person name="Pearson M."/>
            <person name="Roberts A."/>
            <person name="Saif S."/>
            <person name="Shea T."/>
            <person name="Shenoy N."/>
            <person name="Sisk P."/>
            <person name="Stolte C."/>
            <person name="Sykes S."/>
            <person name="Walk T."/>
            <person name="White J."/>
            <person name="Yandava C."/>
            <person name="Haas B."/>
            <person name="Nusbaum C."/>
            <person name="Birren B."/>
        </authorList>
    </citation>
    <scope>NUCLEOTIDE SEQUENCE [LARGE SCALE GENOMIC DNA]</scope>
    <source>
        <strain evidence="5">ATCC 64411 / 73-15</strain>
    </source>
</reference>
<dbReference type="InterPro" id="IPR043519">
    <property type="entry name" value="NT_sf"/>
</dbReference>
<reference evidence="4" key="4">
    <citation type="journal article" date="2015" name="G3 (Bethesda)">
        <title>Genome sequences of three phytopathogenic species of the Magnaporthaceae family of fungi.</title>
        <authorList>
            <person name="Okagaki L.H."/>
            <person name="Nunes C.C."/>
            <person name="Sailsbery J."/>
            <person name="Clay B."/>
            <person name="Brown D."/>
            <person name="John T."/>
            <person name="Oh Y."/>
            <person name="Young N."/>
            <person name="Fitzgerald M."/>
            <person name="Haas B.J."/>
            <person name="Zeng Q."/>
            <person name="Young S."/>
            <person name="Adiconis X."/>
            <person name="Fan L."/>
            <person name="Levin J.Z."/>
            <person name="Mitchell T.K."/>
            <person name="Okubara P.A."/>
            <person name="Farman M.L."/>
            <person name="Kohn L.M."/>
            <person name="Birren B."/>
            <person name="Ma L.-J."/>
            <person name="Dean R.A."/>
        </authorList>
    </citation>
    <scope>NUCLEOTIDE SEQUENCE</scope>
    <source>
        <strain evidence="4">ATCC 64411 / 73-15</strain>
    </source>
</reference>
<evidence type="ECO:0000256" key="1">
    <source>
        <dbReference type="SAM" id="MobiDB-lite"/>
    </source>
</evidence>
<dbReference type="SUPFAM" id="SSF81301">
    <property type="entry name" value="Nucleotidyltransferase"/>
    <property type="match status" value="1"/>
</dbReference>
<dbReference type="EMBL" id="GL876967">
    <property type="protein sequence ID" value="KLU83185.1"/>
    <property type="molecule type" value="Genomic_DNA"/>
</dbReference>
<feature type="compositionally biased region" description="Basic and acidic residues" evidence="1">
    <location>
        <begin position="46"/>
        <end position="62"/>
    </location>
</feature>
<dbReference type="VEuPathDB" id="FungiDB:MAPG_02250"/>
<reference evidence="3" key="3">
    <citation type="submission" date="2011-03" db="EMBL/GenBank/DDBJ databases">
        <title>Annotation of Magnaporthe poae ATCC 64411.</title>
        <authorList>
            <person name="Ma L.-J."/>
            <person name="Dead R."/>
            <person name="Young S.K."/>
            <person name="Zeng Q."/>
            <person name="Gargeya S."/>
            <person name="Fitzgerald M."/>
            <person name="Haas B."/>
            <person name="Abouelleil A."/>
            <person name="Alvarado L."/>
            <person name="Arachchi H.M."/>
            <person name="Berlin A."/>
            <person name="Brown A."/>
            <person name="Chapman S.B."/>
            <person name="Chen Z."/>
            <person name="Dunbar C."/>
            <person name="Freedman E."/>
            <person name="Gearin G."/>
            <person name="Gellesch M."/>
            <person name="Goldberg J."/>
            <person name="Griggs A."/>
            <person name="Gujja S."/>
            <person name="Heiman D."/>
            <person name="Howarth C."/>
            <person name="Larson L."/>
            <person name="Lui A."/>
            <person name="MacDonald P.J.P."/>
            <person name="Mehta T."/>
            <person name="Montmayeur A."/>
            <person name="Murphy C."/>
            <person name="Neiman D."/>
            <person name="Pearson M."/>
            <person name="Priest M."/>
            <person name="Roberts A."/>
            <person name="Saif S."/>
            <person name="Shea T."/>
            <person name="Shenoy N."/>
            <person name="Sisk P."/>
            <person name="Stolte C."/>
            <person name="Sykes S."/>
            <person name="Yandava C."/>
            <person name="Wortman J."/>
            <person name="Nusbaum C."/>
            <person name="Birren B."/>
        </authorList>
    </citation>
    <scope>NUCLEOTIDE SEQUENCE</scope>
    <source>
        <strain evidence="3">ATCC 64411</strain>
    </source>
</reference>
<proteinExistence type="predicted"/>
<keyword evidence="5" id="KW-1185">Reference proteome</keyword>
<name>A0A0C4DQV3_MAGP6</name>
<keyword evidence="2" id="KW-0732">Signal</keyword>
<dbReference type="EMBL" id="ADBL01000571">
    <property type="status" value="NOT_ANNOTATED_CDS"/>
    <property type="molecule type" value="Genomic_DNA"/>
</dbReference>
<evidence type="ECO:0000313" key="3">
    <source>
        <dbReference type="EMBL" id="KLU83185.1"/>
    </source>
</evidence>
<dbReference type="EnsemblFungi" id="MAPG_02250T0">
    <property type="protein sequence ID" value="MAPG_02250T0"/>
    <property type="gene ID" value="MAPG_02250"/>
</dbReference>
<dbReference type="eggNOG" id="ENOG502T2IN">
    <property type="taxonomic scope" value="Eukaryota"/>
</dbReference>
<reference evidence="3" key="2">
    <citation type="submission" date="2010-05" db="EMBL/GenBank/DDBJ databases">
        <title>The Genome Sequence of Magnaporthe poae strain ATCC 64411.</title>
        <authorList>
            <consortium name="The Broad Institute Genome Sequencing Platform"/>
            <consortium name="Broad Institute Genome Sequencing Center for Infectious Disease"/>
            <person name="Ma L.-J."/>
            <person name="Dead R."/>
            <person name="Young S."/>
            <person name="Zeng Q."/>
            <person name="Koehrsen M."/>
            <person name="Alvarado L."/>
            <person name="Berlin A."/>
            <person name="Chapman S.B."/>
            <person name="Chen Z."/>
            <person name="Freedman E."/>
            <person name="Gellesch M."/>
            <person name="Goldberg J."/>
            <person name="Griggs A."/>
            <person name="Gujja S."/>
            <person name="Heilman E.R."/>
            <person name="Heiman D."/>
            <person name="Hepburn T."/>
            <person name="Howarth C."/>
            <person name="Jen D."/>
            <person name="Larson L."/>
            <person name="Mehta T."/>
            <person name="Neiman D."/>
            <person name="Pearson M."/>
            <person name="Roberts A."/>
            <person name="Saif S."/>
            <person name="Shea T."/>
            <person name="Shenoy N."/>
            <person name="Sisk P."/>
            <person name="Stolte C."/>
            <person name="Sykes S."/>
            <person name="Walk T."/>
            <person name="White J."/>
            <person name="Yandava C."/>
            <person name="Haas B."/>
            <person name="Nusbaum C."/>
            <person name="Birren B."/>
        </authorList>
    </citation>
    <scope>NUCLEOTIDE SEQUENCE</scope>
    <source>
        <strain evidence="3">ATCC 64411</strain>
    </source>
</reference>
<organism evidence="4 5">
    <name type="scientific">Magnaporthiopsis poae (strain ATCC 64411 / 73-15)</name>
    <name type="common">Kentucky bluegrass fungus</name>
    <name type="synonym">Magnaporthe poae</name>
    <dbReference type="NCBI Taxonomy" id="644358"/>
    <lineage>
        <taxon>Eukaryota</taxon>
        <taxon>Fungi</taxon>
        <taxon>Dikarya</taxon>
        <taxon>Ascomycota</taxon>
        <taxon>Pezizomycotina</taxon>
        <taxon>Sordariomycetes</taxon>
        <taxon>Sordariomycetidae</taxon>
        <taxon>Magnaporthales</taxon>
        <taxon>Magnaporthaceae</taxon>
        <taxon>Magnaporthiopsis</taxon>
    </lineage>
</organism>
<protein>
    <submittedName>
        <fullName evidence="3 4">Uncharacterized protein</fullName>
    </submittedName>
</protein>
<dbReference type="AlphaFoldDB" id="A0A0C4DQV3"/>
<feature type="chain" id="PRO_5009385235" evidence="2">
    <location>
        <begin position="18"/>
        <end position="310"/>
    </location>
</feature>
<sequence>MRFQAAILLLLPVLVAPSPVAVRALDLTTRGDNGAGLTRHYLPHQVSEDQHLREKRAGESSKKSKISKFFGGGKKDGKKKDDKKDDKKKDGEDKKEGESSKKDPPIISHEPMDEVFMNRGLRQIDYALTSAGIPYAVIGGIAMKKLGINNGRQTADFDIFVPKETAKKAAQALATKGSGIGIRPQTGTDQVWFTDGGKSRNIDVMEPGQIGGLATQPSKDDTVPIDGARILREDLLLNLKCFSWMNRDRAKAEKQELDSRDIKGLLDHLTRAKRAVDLKSVPNANADFFTAWRESFPGTIPDWQQLGFPV</sequence>
<reference evidence="4" key="5">
    <citation type="submission" date="2015-06" db="UniProtKB">
        <authorList>
            <consortium name="EnsemblFungi"/>
        </authorList>
    </citation>
    <scope>IDENTIFICATION</scope>
    <source>
        <strain evidence="4">ATCC 64411</strain>
    </source>
</reference>
<feature type="region of interest" description="Disordered" evidence="1">
    <location>
        <begin position="46"/>
        <end position="109"/>
    </location>
</feature>
<gene>
    <name evidence="3" type="ORF">MAPG_02250</name>
</gene>
<feature type="compositionally biased region" description="Basic and acidic residues" evidence="1">
    <location>
        <begin position="73"/>
        <end position="104"/>
    </location>
</feature>
<evidence type="ECO:0000313" key="4">
    <source>
        <dbReference type="EnsemblFungi" id="MAPG_02250T0"/>
    </source>
</evidence>
<evidence type="ECO:0000256" key="2">
    <source>
        <dbReference type="SAM" id="SignalP"/>
    </source>
</evidence>
<dbReference type="Gene3D" id="3.30.460.40">
    <property type="match status" value="1"/>
</dbReference>
<dbReference type="Proteomes" id="UP000011715">
    <property type="component" value="Unassembled WGS sequence"/>
</dbReference>
<accession>A0A0C4DQV3</accession>
<dbReference type="OrthoDB" id="5419802at2759"/>
<feature type="signal peptide" evidence="2">
    <location>
        <begin position="1"/>
        <end position="17"/>
    </location>
</feature>